<evidence type="ECO:0000313" key="1">
    <source>
        <dbReference type="EMBL" id="GAG27089.1"/>
    </source>
</evidence>
<organism evidence="1">
    <name type="scientific">marine sediment metagenome</name>
    <dbReference type="NCBI Taxonomy" id="412755"/>
    <lineage>
        <taxon>unclassified sequences</taxon>
        <taxon>metagenomes</taxon>
        <taxon>ecological metagenomes</taxon>
    </lineage>
</organism>
<reference evidence="1" key="1">
    <citation type="journal article" date="2014" name="Front. Microbiol.">
        <title>High frequency of phylogenetically diverse reductive dehalogenase-homologous genes in deep subseafloor sedimentary metagenomes.</title>
        <authorList>
            <person name="Kawai M."/>
            <person name="Futagami T."/>
            <person name="Toyoda A."/>
            <person name="Takaki Y."/>
            <person name="Nishi S."/>
            <person name="Hori S."/>
            <person name="Arai W."/>
            <person name="Tsubouchi T."/>
            <person name="Morono Y."/>
            <person name="Uchiyama I."/>
            <person name="Ito T."/>
            <person name="Fujiyama A."/>
            <person name="Inagaki F."/>
            <person name="Takami H."/>
        </authorList>
    </citation>
    <scope>NUCLEOTIDE SEQUENCE</scope>
    <source>
        <strain evidence="1">Expedition CK06-06</strain>
    </source>
</reference>
<sequence>LRGLIPQYLEKWVYGVSSHQEMLDKLVGSHRLKEIVGRATIKEGYTA</sequence>
<accession>X0W824</accession>
<feature type="non-terminal residue" evidence="1">
    <location>
        <position position="1"/>
    </location>
</feature>
<protein>
    <submittedName>
        <fullName evidence="1">Uncharacterized protein</fullName>
    </submittedName>
</protein>
<gene>
    <name evidence="1" type="ORF">S01H1_48201</name>
</gene>
<dbReference type="EMBL" id="BARS01030948">
    <property type="protein sequence ID" value="GAG27089.1"/>
    <property type="molecule type" value="Genomic_DNA"/>
</dbReference>
<comment type="caution">
    <text evidence="1">The sequence shown here is derived from an EMBL/GenBank/DDBJ whole genome shotgun (WGS) entry which is preliminary data.</text>
</comment>
<dbReference type="AlphaFoldDB" id="X0W824"/>
<name>X0W824_9ZZZZ</name>
<proteinExistence type="predicted"/>